<dbReference type="PROSITE" id="PS51459">
    <property type="entry name" value="FIDO"/>
    <property type="match status" value="1"/>
</dbReference>
<dbReference type="Pfam" id="PF13784">
    <property type="entry name" value="Fic_N"/>
    <property type="match status" value="1"/>
</dbReference>
<dbReference type="OrthoDB" id="9813719at2"/>
<dbReference type="Pfam" id="PF02661">
    <property type="entry name" value="Fic"/>
    <property type="match status" value="1"/>
</dbReference>
<dbReference type="Proteomes" id="UP000237916">
    <property type="component" value="Unassembled WGS sequence"/>
</dbReference>
<name>A0A2S7ZCK2_9FIRM</name>
<organism evidence="5 6">
    <name type="scientific">Veillonella denticariosi JCM 15641</name>
    <dbReference type="NCBI Taxonomy" id="1298594"/>
    <lineage>
        <taxon>Bacteria</taxon>
        <taxon>Bacillati</taxon>
        <taxon>Bacillota</taxon>
        <taxon>Negativicutes</taxon>
        <taxon>Veillonellales</taxon>
        <taxon>Veillonellaceae</taxon>
        <taxon>Veillonella</taxon>
    </lineage>
</organism>
<dbReference type="InterPro" id="IPR025758">
    <property type="entry name" value="Fic/DOC_N"/>
</dbReference>
<proteinExistence type="predicted"/>
<gene>
    <name evidence="5" type="ORF">VEHSUH05_00910</name>
</gene>
<keyword evidence="1" id="KW-0067">ATP-binding</keyword>
<accession>A0A2S7ZCK2</accession>
<keyword evidence="1" id="KW-0547">Nucleotide-binding</keyword>
<dbReference type="PIRSF" id="PIRSF038925">
    <property type="entry name" value="AMP-prot_trans"/>
    <property type="match status" value="1"/>
</dbReference>
<dbReference type="RefSeq" id="WP_105090455.1">
    <property type="nucleotide sequence ID" value="NZ_PPDB01000001.1"/>
</dbReference>
<dbReference type="GO" id="GO:0005524">
    <property type="term" value="F:ATP binding"/>
    <property type="evidence" value="ECO:0007669"/>
    <property type="project" value="UniProtKB-KW"/>
</dbReference>
<feature type="active site" evidence="2">
    <location>
        <position position="218"/>
    </location>
</feature>
<evidence type="ECO:0000256" key="2">
    <source>
        <dbReference type="PIRSR" id="PIRSR640198-1"/>
    </source>
</evidence>
<feature type="binding site" evidence="1">
    <location>
        <begin position="223"/>
        <end position="229"/>
    </location>
    <ligand>
        <name>ATP</name>
        <dbReference type="ChEBI" id="CHEBI:30616"/>
    </ligand>
</feature>
<dbReference type="SUPFAM" id="SSF140931">
    <property type="entry name" value="Fic-like"/>
    <property type="match status" value="1"/>
</dbReference>
<feature type="binding site" evidence="3">
    <location>
        <begin position="222"/>
        <end position="229"/>
    </location>
    <ligand>
        <name>ATP</name>
        <dbReference type="ChEBI" id="CHEBI:30616"/>
    </ligand>
</feature>
<evidence type="ECO:0000313" key="5">
    <source>
        <dbReference type="EMBL" id="PQL21013.1"/>
    </source>
</evidence>
<dbReference type="EMBL" id="PPDB01000001">
    <property type="protein sequence ID" value="PQL21013.1"/>
    <property type="molecule type" value="Genomic_DNA"/>
</dbReference>
<dbReference type="AlphaFoldDB" id="A0A2S7ZCK2"/>
<comment type="caution">
    <text evidence="5">The sequence shown here is derived from an EMBL/GenBank/DDBJ whole genome shotgun (WGS) entry which is preliminary data.</text>
</comment>
<dbReference type="InterPro" id="IPR040198">
    <property type="entry name" value="Fido_containing"/>
</dbReference>
<dbReference type="STRING" id="1298594.GCA_001312465_01296"/>
<evidence type="ECO:0000313" key="6">
    <source>
        <dbReference type="Proteomes" id="UP000237916"/>
    </source>
</evidence>
<dbReference type="InterPro" id="IPR036597">
    <property type="entry name" value="Fido-like_dom_sf"/>
</dbReference>
<feature type="binding site" evidence="1">
    <location>
        <position position="218"/>
    </location>
    <ligand>
        <name>ATP</name>
        <dbReference type="ChEBI" id="CHEBI:30616"/>
    </ligand>
</feature>
<evidence type="ECO:0000256" key="1">
    <source>
        <dbReference type="PIRSR" id="PIRSR038925-1"/>
    </source>
</evidence>
<evidence type="ECO:0000256" key="3">
    <source>
        <dbReference type="PIRSR" id="PIRSR640198-2"/>
    </source>
</evidence>
<dbReference type="InterPro" id="IPR003812">
    <property type="entry name" value="Fido"/>
</dbReference>
<feature type="binding site" evidence="3">
    <location>
        <begin position="260"/>
        <end position="261"/>
    </location>
    <ligand>
        <name>ATP</name>
        <dbReference type="ChEBI" id="CHEBI:30616"/>
    </ligand>
</feature>
<keyword evidence="6" id="KW-1185">Reference proteome</keyword>
<dbReference type="PANTHER" id="PTHR13504">
    <property type="entry name" value="FIDO DOMAIN-CONTAINING PROTEIN DDB_G0283145"/>
    <property type="match status" value="1"/>
</dbReference>
<dbReference type="InterPro" id="IPR026287">
    <property type="entry name" value="SoFic-like"/>
</dbReference>
<reference evidence="5 6" key="1">
    <citation type="submission" date="2018-01" db="EMBL/GenBank/DDBJ databases">
        <title>Draft genome sequences of clinical isolates and type strains of oral Veillonella including Veillonella infantum sp., nov.</title>
        <authorList>
            <person name="Mashima I."/>
            <person name="Liao Y.-C."/>
            <person name="Sabharwal A."/>
            <person name="Haase E.M."/>
            <person name="Nakazawa F."/>
            <person name="Scannapieco F.A."/>
        </authorList>
    </citation>
    <scope>NUCLEOTIDE SEQUENCE [LARGE SCALE GENOMIC DNA]</scope>
    <source>
        <strain evidence="5 6">JCM 15641</strain>
    </source>
</reference>
<feature type="binding site" evidence="1">
    <location>
        <position position="260"/>
    </location>
    <ligand>
        <name>ATP</name>
        <dbReference type="ChEBI" id="CHEBI:30616"/>
    </ligand>
</feature>
<protein>
    <submittedName>
        <fullName evidence="5">Cell filamentation protein Fic</fullName>
    </submittedName>
</protein>
<evidence type="ECO:0000259" key="4">
    <source>
        <dbReference type="PROSITE" id="PS51459"/>
    </source>
</evidence>
<feature type="domain" description="Fido" evidence="4">
    <location>
        <begin position="132"/>
        <end position="282"/>
    </location>
</feature>
<dbReference type="Gene3D" id="1.10.3290.10">
    <property type="entry name" value="Fido-like domain"/>
    <property type="match status" value="1"/>
</dbReference>
<feature type="binding site" evidence="1">
    <location>
        <position position="84"/>
    </location>
    <ligand>
        <name>ATP</name>
        <dbReference type="ChEBI" id="CHEBI:30616"/>
    </ligand>
</feature>
<sequence length="384" mass="44636">MNTETTQFENFESGYYQNMGDFKSFIPSYINKEWVWMNPQINMLLSIADQELGKLEMYSDRIPNVELYIQMHISIEANKSSKIEGTKTTIEEDFIDIEDLTPEKRDDQQEVKNYITAMNHGINRIINDDFPISTRLIKEIHEKLLFGVRGERKTPGQYRTTQNWIGGNKPSDANFVPPPASELNNLLSDLENFIHNEQIYVPHLIKIAILHYQFETIHPFLDGNGRVGRLIIPLYLLSNKLLSKPCFYISNYLEKNRIQYYDALDRVRHFNDLSGWIIFFLQAVIETARVGREKFENVLLLVDKHNEQLTKLKGNKENLRAVFNAFYASPILTITKLSQTIGVTYNTARNLVNTLVAAEILDEFDIPGSRHNHYVMSDYLLIFV</sequence>
<dbReference type="PANTHER" id="PTHR13504:SF38">
    <property type="entry name" value="FIDO DOMAIN-CONTAINING PROTEIN"/>
    <property type="match status" value="1"/>
</dbReference>